<keyword evidence="3" id="KW-1185">Reference proteome</keyword>
<evidence type="ECO:0000313" key="2">
    <source>
        <dbReference type="EMBL" id="MBV0902329.1"/>
    </source>
</evidence>
<feature type="region of interest" description="Disordered" evidence="1">
    <location>
        <begin position="24"/>
        <end position="43"/>
    </location>
</feature>
<evidence type="ECO:0000256" key="1">
    <source>
        <dbReference type="SAM" id="MobiDB-lite"/>
    </source>
</evidence>
<name>A0AA41G2D3_9EURY</name>
<gene>
    <name evidence="2" type="ORF">KTS37_11065</name>
</gene>
<dbReference type="RefSeq" id="WP_162413502.1">
    <property type="nucleotide sequence ID" value="NZ_JAHQXE010000003.1"/>
</dbReference>
<dbReference type="PROSITE" id="PS51257">
    <property type="entry name" value="PROKAR_LIPOPROTEIN"/>
    <property type="match status" value="1"/>
</dbReference>
<evidence type="ECO:0000313" key="3">
    <source>
        <dbReference type="Proteomes" id="UP001166304"/>
    </source>
</evidence>
<comment type="caution">
    <text evidence="2">The sequence shown here is derived from an EMBL/GenBank/DDBJ whole genome shotgun (WGS) entry which is preliminary data.</text>
</comment>
<dbReference type="Proteomes" id="UP001166304">
    <property type="component" value="Unassembled WGS sequence"/>
</dbReference>
<protein>
    <submittedName>
        <fullName evidence="2">Uncharacterized protein</fullName>
    </submittedName>
</protein>
<dbReference type="AlphaFoldDB" id="A0AA41G2D3"/>
<organism evidence="2 3">
    <name type="scientific">Haloarcula salina</name>
    <dbReference type="NCBI Taxonomy" id="1429914"/>
    <lineage>
        <taxon>Archaea</taxon>
        <taxon>Methanobacteriati</taxon>
        <taxon>Methanobacteriota</taxon>
        <taxon>Stenosarchaea group</taxon>
        <taxon>Halobacteria</taxon>
        <taxon>Halobacteriales</taxon>
        <taxon>Haloarculaceae</taxon>
        <taxon>Haloarcula</taxon>
    </lineage>
</organism>
<proteinExistence type="predicted"/>
<sequence length="250" mass="27004">MWRATLVVAVAVLAGCAGLVPSGATASDRATVTPAPVPTDSDDVSVSVPATNGTVDAARLLERHHLTLESRSYHRHVERAGPQNTLDVWVDRDAGVQRVRQRFGPLTDDGVIADGTLYVNVRDDPDTPFVARSVPANASLVDSPTGVALYRHLFAGGTYRQVDTVSRNGSPVAVLVATETTRTRPGENASRVVESRVYVDERGVIRHVTHDERRPANRDLTLEVTVTPGIDRIPVPWWLEGANPYTSGSM</sequence>
<dbReference type="EMBL" id="JAHQXE010000003">
    <property type="protein sequence ID" value="MBV0902329.1"/>
    <property type="molecule type" value="Genomic_DNA"/>
</dbReference>
<accession>A0AA41G2D3</accession>
<reference evidence="2" key="1">
    <citation type="submission" date="2021-06" db="EMBL/GenBank/DDBJ databases">
        <title>New haloarchaea isolates fom saline soil.</title>
        <authorList>
            <person name="Duran-Viseras A."/>
            <person name="Sanchez-Porro C.S."/>
            <person name="Ventosa A."/>
        </authorList>
    </citation>
    <scope>NUCLEOTIDE SEQUENCE</scope>
    <source>
        <strain evidence="2">JCM 18369</strain>
    </source>
</reference>